<protein>
    <submittedName>
        <fullName evidence="1">Uncharacterized protein</fullName>
    </submittedName>
</protein>
<accession>A0A6B0QV66</accession>
<dbReference type="Proteomes" id="UP000322234">
    <property type="component" value="Unassembled WGS sequence"/>
</dbReference>
<proteinExistence type="predicted"/>
<sequence length="75" mass="8375">MNQESWRTLAGFTNPAGPGAWVLHPGETRVLAFLKIFTATEGRVGEPSTSLNLLILKSYQYNHRIPFLGFESPKN</sequence>
<organism evidence="1 2">
    <name type="scientific">Bos mutus</name>
    <name type="common">wild yak</name>
    <dbReference type="NCBI Taxonomy" id="72004"/>
    <lineage>
        <taxon>Eukaryota</taxon>
        <taxon>Metazoa</taxon>
        <taxon>Chordata</taxon>
        <taxon>Craniata</taxon>
        <taxon>Vertebrata</taxon>
        <taxon>Euteleostomi</taxon>
        <taxon>Mammalia</taxon>
        <taxon>Eutheria</taxon>
        <taxon>Laurasiatheria</taxon>
        <taxon>Artiodactyla</taxon>
        <taxon>Ruminantia</taxon>
        <taxon>Pecora</taxon>
        <taxon>Bovidae</taxon>
        <taxon>Bovinae</taxon>
        <taxon>Bos</taxon>
    </lineage>
</organism>
<evidence type="ECO:0000313" key="2">
    <source>
        <dbReference type="Proteomes" id="UP000322234"/>
    </source>
</evidence>
<name>A0A6B0QV66_9CETA</name>
<evidence type="ECO:0000313" key="1">
    <source>
        <dbReference type="EMBL" id="MXQ79243.1"/>
    </source>
</evidence>
<comment type="caution">
    <text evidence="1">The sequence shown here is derived from an EMBL/GenBank/DDBJ whole genome shotgun (WGS) entry which is preliminary data.</text>
</comment>
<gene>
    <name evidence="1" type="ORF">E5288_WYG000593</name>
</gene>
<reference evidence="1" key="1">
    <citation type="submission" date="2019-10" db="EMBL/GenBank/DDBJ databases">
        <title>The sequence and de novo assembly of the wild yak genome.</title>
        <authorList>
            <person name="Liu Y."/>
        </authorList>
    </citation>
    <scope>NUCLEOTIDE SEQUENCE [LARGE SCALE GENOMIC DNA]</scope>
    <source>
        <strain evidence="1">WY2019</strain>
    </source>
</reference>
<dbReference type="AlphaFoldDB" id="A0A6B0QV66"/>
<dbReference type="EMBL" id="VBQZ03000001">
    <property type="protein sequence ID" value="MXQ79243.1"/>
    <property type="molecule type" value="Genomic_DNA"/>
</dbReference>
<keyword evidence="2" id="KW-1185">Reference proteome</keyword>